<comment type="caution">
    <text evidence="4">The sequence shown here is derived from an EMBL/GenBank/DDBJ whole genome shotgun (WGS) entry which is preliminary data.</text>
</comment>
<feature type="domain" description="PepSY" evidence="3">
    <location>
        <begin position="142"/>
        <end position="199"/>
    </location>
</feature>
<dbReference type="InterPro" id="IPR025711">
    <property type="entry name" value="PepSY"/>
</dbReference>
<feature type="signal peptide" evidence="2">
    <location>
        <begin position="1"/>
        <end position="24"/>
    </location>
</feature>
<dbReference type="AlphaFoldDB" id="A0A2S5G9G1"/>
<evidence type="ECO:0000256" key="2">
    <source>
        <dbReference type="SAM" id="SignalP"/>
    </source>
</evidence>
<dbReference type="Pfam" id="PF03413">
    <property type="entry name" value="PepSY"/>
    <property type="match status" value="2"/>
</dbReference>
<evidence type="ECO:0000259" key="3">
    <source>
        <dbReference type="Pfam" id="PF03413"/>
    </source>
</evidence>
<feature type="compositionally biased region" description="Polar residues" evidence="1">
    <location>
        <begin position="112"/>
        <end position="140"/>
    </location>
</feature>
<evidence type="ECO:0000256" key="1">
    <source>
        <dbReference type="SAM" id="MobiDB-lite"/>
    </source>
</evidence>
<evidence type="ECO:0000313" key="5">
    <source>
        <dbReference type="Proteomes" id="UP000239047"/>
    </source>
</evidence>
<feature type="chain" id="PRO_5038531476" evidence="2">
    <location>
        <begin position="25"/>
        <end position="202"/>
    </location>
</feature>
<dbReference type="Gene3D" id="3.10.450.40">
    <property type="match status" value="2"/>
</dbReference>
<proteinExistence type="predicted"/>
<reference evidence="4 5" key="1">
    <citation type="submission" date="2018-02" db="EMBL/GenBank/DDBJ databases">
        <title>Jeotgalibacillus proteolyticum sp. nov. a protease producing bacterium isolated from ocean sediments of Laizhou Bay.</title>
        <authorList>
            <person name="Li Y."/>
        </authorList>
    </citation>
    <scope>NUCLEOTIDE SEQUENCE [LARGE SCALE GENOMIC DNA]</scope>
    <source>
        <strain evidence="4 5">22-7</strain>
    </source>
</reference>
<feature type="region of interest" description="Disordered" evidence="1">
    <location>
        <begin position="103"/>
        <end position="140"/>
    </location>
</feature>
<organism evidence="4 5">
    <name type="scientific">Jeotgalibacillus proteolyticus</name>
    <dbReference type="NCBI Taxonomy" id="2082395"/>
    <lineage>
        <taxon>Bacteria</taxon>
        <taxon>Bacillati</taxon>
        <taxon>Bacillota</taxon>
        <taxon>Bacilli</taxon>
        <taxon>Bacillales</taxon>
        <taxon>Caryophanaceae</taxon>
        <taxon>Jeotgalibacillus</taxon>
    </lineage>
</organism>
<accession>A0A2S5G9G1</accession>
<evidence type="ECO:0000313" key="4">
    <source>
        <dbReference type="EMBL" id="PPA69575.1"/>
    </source>
</evidence>
<name>A0A2S5G9G1_9BACL</name>
<dbReference type="RefSeq" id="WP_104058568.1">
    <property type="nucleotide sequence ID" value="NZ_PREZ01000005.1"/>
</dbReference>
<protein>
    <submittedName>
        <fullName evidence="4">Peptidase</fullName>
    </submittedName>
</protein>
<gene>
    <name evidence="4" type="ORF">C4B60_13585</name>
</gene>
<keyword evidence="2" id="KW-0732">Signal</keyword>
<dbReference type="OrthoDB" id="9780101at2"/>
<sequence length="202" mass="22087">MNKKIIIGTAASVIILGGAIGAGAMTDQFKTVGIVNPEPAEQSELISLDEAKEKALAEYEGVVESVELEKQFKGYIYEIDIDNGEYDWELDMDASTGEILKAKEERDDDWNETSSNNQTDDNGTASAIDSNTASSNTNEEYISQEEAVKIAMAQVSGTLESVELDEDDGRMIYEIEINKDKDDDAEVDIDAVTGEIIEIDLD</sequence>
<feature type="domain" description="PepSY" evidence="3">
    <location>
        <begin position="46"/>
        <end position="102"/>
    </location>
</feature>
<dbReference type="Proteomes" id="UP000239047">
    <property type="component" value="Unassembled WGS sequence"/>
</dbReference>
<dbReference type="EMBL" id="PREZ01000005">
    <property type="protein sequence ID" value="PPA69575.1"/>
    <property type="molecule type" value="Genomic_DNA"/>
</dbReference>
<keyword evidence="5" id="KW-1185">Reference proteome</keyword>